<keyword evidence="2 5" id="KW-0812">Transmembrane</keyword>
<evidence type="ECO:0000256" key="4">
    <source>
        <dbReference type="ARBA" id="ARBA00023136"/>
    </source>
</evidence>
<evidence type="ECO:0000256" key="1">
    <source>
        <dbReference type="ARBA" id="ARBA00004127"/>
    </source>
</evidence>
<dbReference type="PANTHER" id="PTHR10989:SF16">
    <property type="entry name" value="AT02829P-RELATED"/>
    <property type="match status" value="1"/>
</dbReference>
<protein>
    <recommendedName>
        <fullName evidence="9">FAR-17a/AIG1-like protein</fullName>
    </recommendedName>
</protein>
<dbReference type="Proteomes" id="UP000245783">
    <property type="component" value="Unassembled WGS sequence"/>
</dbReference>
<keyword evidence="6" id="KW-0732">Signal</keyword>
<evidence type="ECO:0000256" key="2">
    <source>
        <dbReference type="ARBA" id="ARBA00022692"/>
    </source>
</evidence>
<gene>
    <name evidence="7" type="ORF">IE81DRAFT_198099</name>
</gene>
<feature type="signal peptide" evidence="6">
    <location>
        <begin position="1"/>
        <end position="20"/>
    </location>
</feature>
<comment type="subcellular location">
    <subcellularLocation>
        <location evidence="1">Endomembrane system</location>
        <topology evidence="1">Multi-pass membrane protein</topology>
    </subcellularLocation>
</comment>
<evidence type="ECO:0000256" key="6">
    <source>
        <dbReference type="SAM" id="SignalP"/>
    </source>
</evidence>
<dbReference type="RefSeq" id="XP_025368118.1">
    <property type="nucleotide sequence ID" value="XM_025510857.1"/>
</dbReference>
<proteinExistence type="predicted"/>
<keyword evidence="3 5" id="KW-1133">Transmembrane helix</keyword>
<keyword evidence="4 5" id="KW-0472">Membrane</keyword>
<keyword evidence="8" id="KW-1185">Reference proteome</keyword>
<dbReference type="EMBL" id="KZ819402">
    <property type="protein sequence ID" value="PWN40958.1"/>
    <property type="molecule type" value="Genomic_DNA"/>
</dbReference>
<evidence type="ECO:0000256" key="5">
    <source>
        <dbReference type="SAM" id="Phobius"/>
    </source>
</evidence>
<feature type="transmembrane region" description="Helical" evidence="5">
    <location>
        <begin position="204"/>
        <end position="224"/>
    </location>
</feature>
<evidence type="ECO:0000313" key="8">
    <source>
        <dbReference type="Proteomes" id="UP000245783"/>
    </source>
</evidence>
<feature type="chain" id="PRO_5016403196" description="FAR-17a/AIG1-like protein" evidence="6">
    <location>
        <begin position="21"/>
        <end position="256"/>
    </location>
</feature>
<evidence type="ECO:0008006" key="9">
    <source>
        <dbReference type="Google" id="ProtNLM"/>
    </source>
</evidence>
<dbReference type="GeneID" id="37032727"/>
<dbReference type="PANTHER" id="PTHR10989">
    <property type="entry name" value="ANDROGEN-INDUCED PROTEIN 1-RELATED"/>
    <property type="match status" value="1"/>
</dbReference>
<dbReference type="FunCoup" id="A0A316VVJ0">
    <property type="interactions" value="102"/>
</dbReference>
<dbReference type="AlphaFoldDB" id="A0A316VVJ0"/>
<dbReference type="Pfam" id="PF04750">
    <property type="entry name" value="Far-17a_AIG1"/>
    <property type="match status" value="1"/>
</dbReference>
<sequence length="256" mass="27728">MPLSTPLRLGSALLHTTSLAICWSAFLSLDDLSDISGVDVSLQYGGHYQFLTVCALRATQITMGVALLHDILALSELATLKSILSVAVLPVETLVSMLYWTVLAIDPDLLVPPRLTDDPNNPGQVIKESIRLPLSADLAMHAAPAVFLLADFLLVSPPFPKKVRPAFVSGIATVAYCVWCERCAAVNGHYPYPLLGLLSLWPRLGLYAGCSVTMVLVLGAVRTIHAALDRRYKRVWDDTVAETIAGKVGELSKKHE</sequence>
<evidence type="ECO:0000256" key="3">
    <source>
        <dbReference type="ARBA" id="ARBA00022989"/>
    </source>
</evidence>
<dbReference type="InterPro" id="IPR006838">
    <property type="entry name" value="ADTRP_AIG1"/>
</dbReference>
<dbReference type="OrthoDB" id="1898221at2759"/>
<dbReference type="GO" id="GO:0012505">
    <property type="term" value="C:endomembrane system"/>
    <property type="evidence" value="ECO:0007669"/>
    <property type="project" value="UniProtKB-SubCell"/>
</dbReference>
<dbReference type="GO" id="GO:0016020">
    <property type="term" value="C:membrane"/>
    <property type="evidence" value="ECO:0007669"/>
    <property type="project" value="InterPro"/>
</dbReference>
<evidence type="ECO:0000313" key="7">
    <source>
        <dbReference type="EMBL" id="PWN40958.1"/>
    </source>
</evidence>
<organism evidence="7 8">
    <name type="scientific">Ceraceosorus guamensis</name>
    <dbReference type="NCBI Taxonomy" id="1522189"/>
    <lineage>
        <taxon>Eukaryota</taxon>
        <taxon>Fungi</taxon>
        <taxon>Dikarya</taxon>
        <taxon>Basidiomycota</taxon>
        <taxon>Ustilaginomycotina</taxon>
        <taxon>Exobasidiomycetes</taxon>
        <taxon>Ceraceosorales</taxon>
        <taxon>Ceraceosoraceae</taxon>
        <taxon>Ceraceosorus</taxon>
    </lineage>
</organism>
<accession>A0A316VVJ0</accession>
<dbReference type="InParanoid" id="A0A316VVJ0"/>
<reference evidence="7 8" key="1">
    <citation type="journal article" date="2018" name="Mol. Biol. Evol.">
        <title>Broad Genomic Sampling Reveals a Smut Pathogenic Ancestry of the Fungal Clade Ustilaginomycotina.</title>
        <authorList>
            <person name="Kijpornyongpan T."/>
            <person name="Mondo S.J."/>
            <person name="Barry K."/>
            <person name="Sandor L."/>
            <person name="Lee J."/>
            <person name="Lipzen A."/>
            <person name="Pangilinan J."/>
            <person name="LaButti K."/>
            <person name="Hainaut M."/>
            <person name="Henrissat B."/>
            <person name="Grigoriev I.V."/>
            <person name="Spatafora J.W."/>
            <person name="Aime M.C."/>
        </authorList>
    </citation>
    <scope>NUCLEOTIDE SEQUENCE [LARGE SCALE GENOMIC DNA]</scope>
    <source>
        <strain evidence="7 8">MCA 4658</strain>
    </source>
</reference>
<name>A0A316VVJ0_9BASI</name>